<organism evidence="5 6">
    <name type="scientific">Podila minutissima</name>
    <dbReference type="NCBI Taxonomy" id="64525"/>
    <lineage>
        <taxon>Eukaryota</taxon>
        <taxon>Fungi</taxon>
        <taxon>Fungi incertae sedis</taxon>
        <taxon>Mucoromycota</taxon>
        <taxon>Mortierellomycotina</taxon>
        <taxon>Mortierellomycetes</taxon>
        <taxon>Mortierellales</taxon>
        <taxon>Mortierellaceae</taxon>
        <taxon>Podila</taxon>
    </lineage>
</organism>
<keyword evidence="3" id="KW-0862">Zinc</keyword>
<comment type="caution">
    <text evidence="5">The sequence shown here is derived from an EMBL/GenBank/DDBJ whole genome shotgun (WGS) entry which is preliminary data.</text>
</comment>
<reference evidence="5" key="1">
    <citation type="journal article" date="2020" name="Fungal Divers.">
        <title>Resolving the Mortierellaceae phylogeny through synthesis of multi-gene phylogenetics and phylogenomics.</title>
        <authorList>
            <person name="Vandepol N."/>
            <person name="Liber J."/>
            <person name="Desiro A."/>
            <person name="Na H."/>
            <person name="Kennedy M."/>
            <person name="Barry K."/>
            <person name="Grigoriev I.V."/>
            <person name="Miller A.N."/>
            <person name="O'Donnell K."/>
            <person name="Stajich J.E."/>
            <person name="Bonito G."/>
        </authorList>
    </citation>
    <scope>NUCLEOTIDE SEQUENCE</scope>
    <source>
        <strain evidence="5">NVP1</strain>
    </source>
</reference>
<evidence type="ECO:0000313" key="6">
    <source>
        <dbReference type="Proteomes" id="UP000696485"/>
    </source>
</evidence>
<dbReference type="PANTHER" id="PTHR48446:SF1">
    <property type="entry name" value="DNA-DIRECTED RNA POLYMERASE SUBUNIT BETA' N-TERMINAL SECTION"/>
    <property type="match status" value="1"/>
</dbReference>
<evidence type="ECO:0000256" key="2">
    <source>
        <dbReference type="ARBA" id="ARBA00022723"/>
    </source>
</evidence>
<feature type="non-terminal residue" evidence="5">
    <location>
        <position position="1"/>
    </location>
</feature>
<evidence type="ECO:0000259" key="4">
    <source>
        <dbReference type="Pfam" id="PF04998"/>
    </source>
</evidence>
<dbReference type="InterPro" id="IPR015700">
    <property type="entry name" value="RPC1"/>
</dbReference>
<evidence type="ECO:0000256" key="1">
    <source>
        <dbReference type="ARBA" id="ARBA00012418"/>
    </source>
</evidence>
<name>A0A9P5SMA0_9FUNG</name>
<keyword evidence="6" id="KW-1185">Reference proteome</keyword>
<dbReference type="GO" id="GO:0003899">
    <property type="term" value="F:DNA-directed RNA polymerase activity"/>
    <property type="evidence" value="ECO:0007669"/>
    <property type="project" value="UniProtKB-EC"/>
</dbReference>
<evidence type="ECO:0000313" key="5">
    <source>
        <dbReference type="EMBL" id="KAF9333610.1"/>
    </source>
</evidence>
<evidence type="ECO:0000256" key="3">
    <source>
        <dbReference type="ARBA" id="ARBA00022833"/>
    </source>
</evidence>
<dbReference type="PANTHER" id="PTHR48446">
    <property type="entry name" value="DNA-DIRECTED RNA POLYMERASE SUBUNIT BETA' N-TERMINAL SECTION"/>
    <property type="match status" value="1"/>
</dbReference>
<keyword evidence="2" id="KW-0479">Metal-binding</keyword>
<dbReference type="EMBL" id="JAAAUY010000192">
    <property type="protein sequence ID" value="KAF9333610.1"/>
    <property type="molecule type" value="Genomic_DNA"/>
</dbReference>
<dbReference type="InterPro" id="IPR007081">
    <property type="entry name" value="RNA_pol_Rpb1_5"/>
</dbReference>
<feature type="domain" description="RNA polymerase Rpb1" evidence="4">
    <location>
        <begin position="27"/>
        <end position="148"/>
    </location>
</feature>
<protein>
    <recommendedName>
        <fullName evidence="1">DNA-directed RNA polymerase</fullName>
        <ecNumber evidence="1">2.7.7.6</ecNumber>
    </recommendedName>
</protein>
<sequence>MIIHSDPSSISASSRSRGLYYAIKQLRRQLPDIIIKGLPQVNRAVINEIQGSGGRRELLFKGYGLRELINTEGVVGMQTRSNHVMEVWKVLGIEAARHTILDEIKSVMDSHGRTIDPRHVMLLGDSMASKGEGLGITRFGIAKMKDSVMMLASFEKTTDLH</sequence>
<gene>
    <name evidence="5" type="ORF">BG006_003381</name>
</gene>
<dbReference type="Proteomes" id="UP000696485">
    <property type="component" value="Unassembled WGS sequence"/>
</dbReference>
<dbReference type="Pfam" id="PF04998">
    <property type="entry name" value="RNA_pol_Rpb1_5"/>
    <property type="match status" value="1"/>
</dbReference>
<dbReference type="EC" id="2.7.7.6" evidence="1"/>
<dbReference type="GO" id="GO:0046872">
    <property type="term" value="F:metal ion binding"/>
    <property type="evidence" value="ECO:0007669"/>
    <property type="project" value="UniProtKB-KW"/>
</dbReference>
<dbReference type="AlphaFoldDB" id="A0A9P5SMA0"/>
<dbReference type="GO" id="GO:0003677">
    <property type="term" value="F:DNA binding"/>
    <property type="evidence" value="ECO:0007669"/>
    <property type="project" value="InterPro"/>
</dbReference>
<dbReference type="GO" id="GO:0006351">
    <property type="term" value="P:DNA-templated transcription"/>
    <property type="evidence" value="ECO:0007669"/>
    <property type="project" value="InterPro"/>
</dbReference>
<proteinExistence type="predicted"/>
<dbReference type="SUPFAM" id="SSF64484">
    <property type="entry name" value="beta and beta-prime subunits of DNA dependent RNA-polymerase"/>
    <property type="match status" value="1"/>
</dbReference>
<accession>A0A9P5SMA0</accession>